<name>A0A1B1AKS2_9PROT</name>
<feature type="transmembrane region" description="Helical" evidence="1">
    <location>
        <begin position="6"/>
        <end position="23"/>
    </location>
</feature>
<evidence type="ECO:0000256" key="1">
    <source>
        <dbReference type="SAM" id="Phobius"/>
    </source>
</evidence>
<evidence type="ECO:0000313" key="3">
    <source>
        <dbReference type="Proteomes" id="UP000092498"/>
    </source>
</evidence>
<reference evidence="2 3" key="1">
    <citation type="submission" date="2015-11" db="EMBL/GenBank/DDBJ databases">
        <title>Whole-Genome Sequence of Candidatus Oderbacter manganicum from the National Park Lower Oder Valley, Germany.</title>
        <authorList>
            <person name="Braun B."/>
            <person name="Liere K."/>
            <person name="Szewzyk U."/>
        </authorList>
    </citation>
    <scope>NUCLEOTIDE SEQUENCE [LARGE SCALE GENOMIC DNA]</scope>
    <source>
        <strain evidence="2 3">OTSz_A_272</strain>
    </source>
</reference>
<keyword evidence="1" id="KW-0472">Membrane</keyword>
<gene>
    <name evidence="2" type="ORF">ATE48_15240</name>
</gene>
<keyword evidence="1" id="KW-0812">Transmembrane</keyword>
<dbReference type="RefSeq" id="WP_066772959.1">
    <property type="nucleotide sequence ID" value="NZ_CP013244.1"/>
</dbReference>
<evidence type="ECO:0000313" key="2">
    <source>
        <dbReference type="EMBL" id="ANP47172.1"/>
    </source>
</evidence>
<keyword evidence="1" id="KW-1133">Transmembrane helix</keyword>
<sequence>MDLLVWTPAVAAAVLIPLAIYFLPAKTRIVIDTPTSTARAEVRPLWGIGAALITRALPRKLHGAPLPSFSDAQRVGHALITPGIIDVAYTAAKSLADLKPRVAKLELRLNLGDTSRTRVVQTAVQAVLAMAPAALRQNVVVSQAEETGAQITGEFQLIASPAQLNAIYGRLKSARATQEFRRRLNKKIKPDKRVPEVQVR</sequence>
<protein>
    <submittedName>
        <fullName evidence="2">Uncharacterized protein</fullName>
    </submittedName>
</protein>
<proteinExistence type="predicted"/>
<keyword evidence="3" id="KW-1185">Reference proteome</keyword>
<dbReference type="Proteomes" id="UP000092498">
    <property type="component" value="Chromosome"/>
</dbReference>
<organism evidence="2 3">
    <name type="scientific">Candidatus Viadribacter manganicus</name>
    <dbReference type="NCBI Taxonomy" id="1759059"/>
    <lineage>
        <taxon>Bacteria</taxon>
        <taxon>Pseudomonadati</taxon>
        <taxon>Pseudomonadota</taxon>
        <taxon>Alphaproteobacteria</taxon>
        <taxon>Hyphomonadales</taxon>
        <taxon>Hyphomonadaceae</taxon>
        <taxon>Candidatus Viadribacter</taxon>
    </lineage>
</organism>
<dbReference type="InParanoid" id="A0A1B1AKS2"/>
<dbReference type="EMBL" id="CP013244">
    <property type="protein sequence ID" value="ANP47172.1"/>
    <property type="molecule type" value="Genomic_DNA"/>
</dbReference>
<accession>A0A1B1AKS2</accession>
<dbReference type="AlphaFoldDB" id="A0A1B1AKS2"/>
<dbReference type="KEGG" id="cbot:ATE48_15240"/>